<sequence>METIYLDHGASTPVDKKVLKAMRPYFSKDFGNPGSIHAYGQKAQKALDQARSKISTSLGVKFGEIIFTSSATEANNLFIKGSFEGCSISSPKAIISSIEHESVSEAAKALEAKGLEVIELPVSKEGIVDMKSLKDALDSSVCFVSIIYASNEIGTIQPIKEIGEMIEEYKQKNGSKYPLFHTDAVQAFQYIDIDVNKLHLDALTISGQKIYGPKGVGALYLKEEIKDLIRPQMIGGHHEFSIRSGTPNIPAIVGMGKAVEMVDRDRVSNREKTEKLRDMFLRELKKKNLDIEVNGSLSQRIPNNLNIYFPGTTGEELLIKLDMVGVAASTGSACSVKAVKKSKVIESLGFDDDRAGSSIRFTLGRDNTEKQIIETVKRVVSVL</sequence>
<proteinExistence type="inferred from homology"/>
<feature type="domain" description="Aminotransferase class V" evidence="11">
    <location>
        <begin position="4"/>
        <end position="372"/>
    </location>
</feature>
<dbReference type="GO" id="GO:0046872">
    <property type="term" value="F:metal ion binding"/>
    <property type="evidence" value="ECO:0007669"/>
    <property type="project" value="UniProtKB-KW"/>
</dbReference>
<evidence type="ECO:0000256" key="1">
    <source>
        <dbReference type="ARBA" id="ARBA00001933"/>
    </source>
</evidence>
<evidence type="ECO:0000256" key="2">
    <source>
        <dbReference type="ARBA" id="ARBA00006490"/>
    </source>
</evidence>
<dbReference type="GO" id="GO:0051536">
    <property type="term" value="F:iron-sulfur cluster binding"/>
    <property type="evidence" value="ECO:0007669"/>
    <property type="project" value="UniProtKB-KW"/>
</dbReference>
<comment type="catalytic activity">
    <reaction evidence="9">
        <text>(sulfur carrier)-H + L-cysteine = (sulfur carrier)-SH + L-alanine</text>
        <dbReference type="Rhea" id="RHEA:43892"/>
        <dbReference type="Rhea" id="RHEA-COMP:14737"/>
        <dbReference type="Rhea" id="RHEA-COMP:14739"/>
        <dbReference type="ChEBI" id="CHEBI:29917"/>
        <dbReference type="ChEBI" id="CHEBI:35235"/>
        <dbReference type="ChEBI" id="CHEBI:57972"/>
        <dbReference type="ChEBI" id="CHEBI:64428"/>
        <dbReference type="EC" id="2.8.1.7"/>
    </reaction>
</comment>
<dbReference type="Pfam" id="PF00266">
    <property type="entry name" value="Aminotran_5"/>
    <property type="match status" value="1"/>
</dbReference>
<dbReference type="InterPro" id="IPR015421">
    <property type="entry name" value="PyrdxlP-dep_Trfase_major"/>
</dbReference>
<dbReference type="InterPro" id="IPR015422">
    <property type="entry name" value="PyrdxlP-dep_Trfase_small"/>
</dbReference>
<evidence type="ECO:0000313" key="13">
    <source>
        <dbReference type="Proteomes" id="UP000230776"/>
    </source>
</evidence>
<dbReference type="Proteomes" id="UP000230776">
    <property type="component" value="Unassembled WGS sequence"/>
</dbReference>
<dbReference type="InterPro" id="IPR020578">
    <property type="entry name" value="Aminotrans_V_PyrdxlP_BS"/>
</dbReference>
<keyword evidence="7" id="KW-0408">Iron</keyword>
<evidence type="ECO:0000256" key="5">
    <source>
        <dbReference type="ARBA" id="ARBA00022723"/>
    </source>
</evidence>
<evidence type="ECO:0000256" key="6">
    <source>
        <dbReference type="ARBA" id="ARBA00022898"/>
    </source>
</evidence>
<evidence type="ECO:0000256" key="7">
    <source>
        <dbReference type="ARBA" id="ARBA00023004"/>
    </source>
</evidence>
<dbReference type="PANTHER" id="PTHR11601">
    <property type="entry name" value="CYSTEINE DESULFURYLASE FAMILY MEMBER"/>
    <property type="match status" value="1"/>
</dbReference>
<evidence type="ECO:0000256" key="8">
    <source>
        <dbReference type="ARBA" id="ARBA00023014"/>
    </source>
</evidence>
<dbReference type="Gene3D" id="3.40.640.10">
    <property type="entry name" value="Type I PLP-dependent aspartate aminotransferase-like (Major domain)"/>
    <property type="match status" value="1"/>
</dbReference>
<reference evidence="13" key="1">
    <citation type="submission" date="2017-09" db="EMBL/GenBank/DDBJ databases">
        <title>Depth-based differentiation of microbial function through sediment-hosted aquifers and enrichment of novel symbionts in the deep terrestrial subsurface.</title>
        <authorList>
            <person name="Probst A.J."/>
            <person name="Ladd B."/>
            <person name="Jarett J.K."/>
            <person name="Geller-Mcgrath D.E."/>
            <person name="Sieber C.M.K."/>
            <person name="Emerson J.B."/>
            <person name="Anantharaman K."/>
            <person name="Thomas B.C."/>
            <person name="Malmstrom R."/>
            <person name="Stieglmeier M."/>
            <person name="Klingl A."/>
            <person name="Woyke T."/>
            <person name="Ryan C.M."/>
            <person name="Banfield J.F."/>
        </authorList>
    </citation>
    <scope>NUCLEOTIDE SEQUENCE [LARGE SCALE GENOMIC DNA]</scope>
</reference>
<gene>
    <name evidence="12" type="ORF">COT88_02270</name>
</gene>
<dbReference type="EC" id="2.8.1.7" evidence="3"/>
<dbReference type="AlphaFoldDB" id="A0A2H0VGT1"/>
<dbReference type="InterPro" id="IPR000192">
    <property type="entry name" value="Aminotrans_V_dom"/>
</dbReference>
<evidence type="ECO:0000256" key="3">
    <source>
        <dbReference type="ARBA" id="ARBA00012239"/>
    </source>
</evidence>
<dbReference type="PROSITE" id="PS00595">
    <property type="entry name" value="AA_TRANSFER_CLASS_5"/>
    <property type="match status" value="1"/>
</dbReference>
<dbReference type="GO" id="GO:0031071">
    <property type="term" value="F:cysteine desulfurase activity"/>
    <property type="evidence" value="ECO:0007669"/>
    <property type="project" value="UniProtKB-EC"/>
</dbReference>
<keyword evidence="4" id="KW-0808">Transferase</keyword>
<protein>
    <recommendedName>
        <fullName evidence="3">cysteine desulfurase</fullName>
        <ecNumber evidence="3">2.8.1.7</ecNumber>
    </recommendedName>
</protein>
<name>A0A2H0VGT1_9BACT</name>
<dbReference type="InterPro" id="IPR015424">
    <property type="entry name" value="PyrdxlP-dep_Trfase"/>
</dbReference>
<comment type="caution">
    <text evidence="12">The sequence shown here is derived from an EMBL/GenBank/DDBJ whole genome shotgun (WGS) entry which is preliminary data.</text>
</comment>
<organism evidence="12 13">
    <name type="scientific">Candidatus Colwellbacteria bacterium CG10_big_fil_rev_8_21_14_0_10_41_28</name>
    <dbReference type="NCBI Taxonomy" id="1974539"/>
    <lineage>
        <taxon>Bacteria</taxon>
        <taxon>Candidatus Colwelliibacteriota</taxon>
    </lineage>
</organism>
<comment type="similarity">
    <text evidence="2">Belongs to the class-V pyridoxal-phosphate-dependent aminotransferase family. NifS/IscS subfamily.</text>
</comment>
<dbReference type="EMBL" id="PFAG01000022">
    <property type="protein sequence ID" value="PIR98317.1"/>
    <property type="molecule type" value="Genomic_DNA"/>
</dbReference>
<dbReference type="PANTHER" id="PTHR11601:SF34">
    <property type="entry name" value="CYSTEINE DESULFURASE"/>
    <property type="match status" value="1"/>
</dbReference>
<dbReference type="SUPFAM" id="SSF53383">
    <property type="entry name" value="PLP-dependent transferases"/>
    <property type="match status" value="1"/>
</dbReference>
<evidence type="ECO:0000256" key="4">
    <source>
        <dbReference type="ARBA" id="ARBA00022679"/>
    </source>
</evidence>
<evidence type="ECO:0000259" key="11">
    <source>
        <dbReference type="Pfam" id="PF00266"/>
    </source>
</evidence>
<dbReference type="PIRSF" id="PIRSF005572">
    <property type="entry name" value="NifS"/>
    <property type="match status" value="1"/>
</dbReference>
<evidence type="ECO:0000256" key="9">
    <source>
        <dbReference type="ARBA" id="ARBA00050776"/>
    </source>
</evidence>
<keyword evidence="5" id="KW-0479">Metal-binding</keyword>
<evidence type="ECO:0000313" key="12">
    <source>
        <dbReference type="EMBL" id="PIR98317.1"/>
    </source>
</evidence>
<keyword evidence="8" id="KW-0411">Iron-sulfur</keyword>
<dbReference type="Gene3D" id="1.10.260.50">
    <property type="match status" value="1"/>
</dbReference>
<dbReference type="InterPro" id="IPR016454">
    <property type="entry name" value="Cysteine_dSase"/>
</dbReference>
<accession>A0A2H0VGT1</accession>
<evidence type="ECO:0000256" key="10">
    <source>
        <dbReference type="RuleBase" id="RU004504"/>
    </source>
</evidence>
<comment type="cofactor">
    <cofactor evidence="1 10">
        <name>pyridoxal 5'-phosphate</name>
        <dbReference type="ChEBI" id="CHEBI:597326"/>
    </cofactor>
</comment>
<keyword evidence="6" id="KW-0663">Pyridoxal phosphate</keyword>
<dbReference type="Gene3D" id="3.90.1150.10">
    <property type="entry name" value="Aspartate Aminotransferase, domain 1"/>
    <property type="match status" value="1"/>
</dbReference>